<dbReference type="RefSeq" id="WP_260996534.1">
    <property type="nucleotide sequence ID" value="NZ_CP054475.1"/>
</dbReference>
<feature type="region of interest" description="Disordered" evidence="1">
    <location>
        <begin position="126"/>
        <end position="207"/>
    </location>
</feature>
<gene>
    <name evidence="2" type="ORF">HUF19_10040</name>
</gene>
<evidence type="ECO:0000313" key="3">
    <source>
        <dbReference type="Proteomes" id="UP001065322"/>
    </source>
</evidence>
<dbReference type="EMBL" id="CP054475">
    <property type="protein sequence ID" value="UXD87754.1"/>
    <property type="molecule type" value="Genomic_DNA"/>
</dbReference>
<sequence length="207" mass="23234">MQDIDTTSTQSLVDRYYEEEKAKREREQTLAAFTMRLDANDLAMLNVIARRFRKNRDEIAQEVLSNALIDLFARLDAGERKLLARDADEAARSLADEIAEENGIHSVEIKTGVWANHDRQITKIERKKAKMQESGNRAQNNSTDNDDSDADDEAAQADAQTSNQPMAAQNDSTPAESMTTEQESSDQSAEETVEQKEENQPMSMFGS</sequence>
<accession>A0ABY6A9T7</accession>
<evidence type="ECO:0000313" key="2">
    <source>
        <dbReference type="EMBL" id="UXD87754.1"/>
    </source>
</evidence>
<protein>
    <submittedName>
        <fullName evidence="2">Uncharacterized protein</fullName>
    </submittedName>
</protein>
<name>A0ABY6A9T7_9GAMM</name>
<dbReference type="Proteomes" id="UP001065322">
    <property type="component" value="Chromosome"/>
</dbReference>
<reference evidence="3" key="1">
    <citation type="submission" date="2020-06" db="EMBL/GenBank/DDBJ databases">
        <title>Thalassolituus marinus alknpb1M-1, a hydrocarbon-degrading bacterium isolated from the deep-sea overlying water using an in-situ strategy from the South China Sea basin.</title>
        <authorList>
            <person name="Dong C."/>
            <person name="Chen Y."/>
            <person name="Shao Z."/>
        </authorList>
    </citation>
    <scope>NUCLEOTIDE SEQUENCE [LARGE SCALE GENOMIC DNA]</scope>
    <source>
        <strain evidence="3">alknpb1M-1</strain>
    </source>
</reference>
<evidence type="ECO:0000256" key="1">
    <source>
        <dbReference type="SAM" id="MobiDB-lite"/>
    </source>
</evidence>
<keyword evidence="3" id="KW-1185">Reference proteome</keyword>
<proteinExistence type="predicted"/>
<feature type="compositionally biased region" description="Acidic residues" evidence="1">
    <location>
        <begin position="144"/>
        <end position="155"/>
    </location>
</feature>
<feature type="compositionally biased region" description="Polar residues" evidence="1">
    <location>
        <begin position="163"/>
        <end position="187"/>
    </location>
</feature>
<organism evidence="2 3">
    <name type="scientific">Thalassolituus hydrocarboniclasticus</name>
    <dbReference type="NCBI Taxonomy" id="2742796"/>
    <lineage>
        <taxon>Bacteria</taxon>
        <taxon>Pseudomonadati</taxon>
        <taxon>Pseudomonadota</taxon>
        <taxon>Gammaproteobacteria</taxon>
        <taxon>Oceanospirillales</taxon>
        <taxon>Oceanospirillaceae</taxon>
        <taxon>Thalassolituus</taxon>
    </lineage>
</organism>